<dbReference type="InterPro" id="IPR029016">
    <property type="entry name" value="GAF-like_dom_sf"/>
</dbReference>
<dbReference type="SUPFAM" id="SSF52540">
    <property type="entry name" value="P-loop containing nucleoside triphosphate hydrolases"/>
    <property type="match status" value="1"/>
</dbReference>
<dbReference type="SUPFAM" id="SSF46689">
    <property type="entry name" value="Homeodomain-like"/>
    <property type="match status" value="1"/>
</dbReference>
<dbReference type="Pfam" id="PF01590">
    <property type="entry name" value="GAF"/>
    <property type="match status" value="1"/>
</dbReference>
<dbReference type="InterPro" id="IPR003593">
    <property type="entry name" value="AAA+_ATPase"/>
</dbReference>
<dbReference type="InterPro" id="IPR009057">
    <property type="entry name" value="Homeodomain-like_sf"/>
</dbReference>
<dbReference type="Gene3D" id="1.10.10.60">
    <property type="entry name" value="Homeodomain-like"/>
    <property type="match status" value="1"/>
</dbReference>
<keyword evidence="1" id="KW-0547">Nucleotide-binding</keyword>
<dbReference type="InterPro" id="IPR000014">
    <property type="entry name" value="PAS"/>
</dbReference>
<accession>A0A517DW85</accession>
<keyword evidence="3" id="KW-0805">Transcription regulation</keyword>
<dbReference type="KEGG" id="sted:SPTER_30180"/>
<dbReference type="PROSITE" id="PS50045">
    <property type="entry name" value="SIGMA54_INTERACT_4"/>
    <property type="match status" value="1"/>
</dbReference>
<protein>
    <submittedName>
        <fullName evidence="7">Acetoin catabolism regulatory protein</fullName>
    </submittedName>
</protein>
<dbReference type="PRINTS" id="PR01590">
    <property type="entry name" value="HTHFIS"/>
</dbReference>
<dbReference type="Pfam" id="PF00158">
    <property type="entry name" value="Sigma54_activat"/>
    <property type="match status" value="1"/>
</dbReference>
<evidence type="ECO:0000256" key="4">
    <source>
        <dbReference type="ARBA" id="ARBA00023125"/>
    </source>
</evidence>
<dbReference type="PANTHER" id="PTHR32071">
    <property type="entry name" value="TRANSCRIPTIONAL REGULATORY PROTEIN"/>
    <property type="match status" value="1"/>
</dbReference>
<evidence type="ECO:0000256" key="2">
    <source>
        <dbReference type="ARBA" id="ARBA00022840"/>
    </source>
</evidence>
<reference evidence="7 8" key="1">
    <citation type="submission" date="2019-02" db="EMBL/GenBank/DDBJ databases">
        <title>Closed genome of Sporomusa termitida DSM 4440.</title>
        <authorList>
            <person name="Poehlein A."/>
            <person name="Daniel R."/>
        </authorList>
    </citation>
    <scope>NUCLEOTIDE SEQUENCE [LARGE SCALE GENOMIC DNA]</scope>
    <source>
        <strain evidence="7 8">DSM 4440</strain>
    </source>
</reference>
<dbReference type="Gene3D" id="1.10.8.60">
    <property type="match status" value="1"/>
</dbReference>
<dbReference type="GO" id="GO:0005524">
    <property type="term" value="F:ATP binding"/>
    <property type="evidence" value="ECO:0007669"/>
    <property type="project" value="UniProtKB-KW"/>
</dbReference>
<dbReference type="InterPro" id="IPR025662">
    <property type="entry name" value="Sigma_54_int_dom_ATP-bd_1"/>
</dbReference>
<dbReference type="SUPFAM" id="SSF55781">
    <property type="entry name" value="GAF domain-like"/>
    <property type="match status" value="1"/>
</dbReference>
<evidence type="ECO:0000313" key="8">
    <source>
        <dbReference type="Proteomes" id="UP000320776"/>
    </source>
</evidence>
<dbReference type="GO" id="GO:0006355">
    <property type="term" value="P:regulation of DNA-templated transcription"/>
    <property type="evidence" value="ECO:0007669"/>
    <property type="project" value="InterPro"/>
</dbReference>
<dbReference type="InterPro" id="IPR025943">
    <property type="entry name" value="Sigma_54_int_dom_ATP-bd_2"/>
</dbReference>
<dbReference type="PANTHER" id="PTHR32071:SF57">
    <property type="entry name" value="C4-DICARBOXYLATE TRANSPORT TRANSCRIPTIONAL REGULATORY PROTEIN DCTD"/>
    <property type="match status" value="1"/>
</dbReference>
<feature type="domain" description="Sigma-54 factor interaction" evidence="6">
    <location>
        <begin position="350"/>
        <end position="579"/>
    </location>
</feature>
<evidence type="ECO:0000259" key="6">
    <source>
        <dbReference type="PROSITE" id="PS50045"/>
    </source>
</evidence>
<dbReference type="Gene3D" id="3.30.450.40">
    <property type="match status" value="1"/>
</dbReference>
<proteinExistence type="predicted"/>
<dbReference type="PROSITE" id="PS00675">
    <property type="entry name" value="SIGMA54_INTERACT_1"/>
    <property type="match status" value="1"/>
</dbReference>
<dbReference type="EMBL" id="CP036259">
    <property type="protein sequence ID" value="QDR81611.1"/>
    <property type="molecule type" value="Genomic_DNA"/>
</dbReference>
<dbReference type="InterPro" id="IPR058031">
    <property type="entry name" value="AAA_lid_NorR"/>
</dbReference>
<dbReference type="InterPro" id="IPR002078">
    <property type="entry name" value="Sigma_54_int"/>
</dbReference>
<organism evidence="7 8">
    <name type="scientific">Sporomusa termitida</name>
    <dbReference type="NCBI Taxonomy" id="2377"/>
    <lineage>
        <taxon>Bacteria</taxon>
        <taxon>Bacillati</taxon>
        <taxon>Bacillota</taxon>
        <taxon>Negativicutes</taxon>
        <taxon>Selenomonadales</taxon>
        <taxon>Sporomusaceae</taxon>
        <taxon>Sporomusa</taxon>
    </lineage>
</organism>
<dbReference type="SMART" id="SM00091">
    <property type="entry name" value="PAS"/>
    <property type="match status" value="1"/>
</dbReference>
<keyword evidence="2" id="KW-0067">ATP-binding</keyword>
<evidence type="ECO:0000256" key="1">
    <source>
        <dbReference type="ARBA" id="ARBA00022741"/>
    </source>
</evidence>
<dbReference type="InterPro" id="IPR025944">
    <property type="entry name" value="Sigma_54_int_dom_CS"/>
</dbReference>
<gene>
    <name evidence="7" type="primary">acoR_2</name>
    <name evidence="7" type="ORF">SPTER_30180</name>
</gene>
<dbReference type="GO" id="GO:0043565">
    <property type="term" value="F:sequence-specific DNA binding"/>
    <property type="evidence" value="ECO:0007669"/>
    <property type="project" value="InterPro"/>
</dbReference>
<dbReference type="Pfam" id="PF25601">
    <property type="entry name" value="AAA_lid_14"/>
    <property type="match status" value="1"/>
</dbReference>
<dbReference type="PROSITE" id="PS00688">
    <property type="entry name" value="SIGMA54_INTERACT_3"/>
    <property type="match status" value="1"/>
</dbReference>
<dbReference type="SMART" id="SM00382">
    <property type="entry name" value="AAA"/>
    <property type="match status" value="1"/>
</dbReference>
<dbReference type="Gene3D" id="3.30.450.20">
    <property type="entry name" value="PAS domain"/>
    <property type="match status" value="1"/>
</dbReference>
<keyword evidence="4" id="KW-0238">DNA-binding</keyword>
<evidence type="ECO:0000313" key="7">
    <source>
        <dbReference type="EMBL" id="QDR81611.1"/>
    </source>
</evidence>
<keyword evidence="5" id="KW-0804">Transcription</keyword>
<sequence>MLRDKPTGLASKDLAWKAFIGKGKLERHIILPEIADSWVRCSQAGLNSDDGRAQNILAQADVRLLLEKNQDIINIAKPFMANIYEFFRDSGFIVVLADGNGYVMECFGDRDSLTSAKKLHFVRGASWREGDVGTNAIAIGLATGKPVQVSGAEHYCAKHHWWTCSAAPIYGVDGRIVAFLDLSGPAQAAYSHTLGMVAAAANAISMQIGMEQKKYELSLMNKHLSSIFNTMSEGVILFDRLGLVKEYNPIAKKLLGRSGALLPGASVQTIFTGNNQLIQQLLTGKETQIELEFQTGCAAGPNRCIISGESILDKQGCSNGGVIVLRPAEKRHSLISRASGYHTTFQFKSILGSSGAILEAVRQAAAAAVTASNVVLQGESGTGKEMFAQAIHNKSARSSGPFIALNCGAIPRELVASELFGYEEGAFTGAKRGGRAGKFELAAGGTLFLDEIGDMPLEQQVALLRVLQEKKVSRIGGNKLIPVDVRIICATNKDLSRLVKDGMFRQDLYYRLNVFKIEIPPLRQRQGDSELLFRNFVKQIGSEQGRVYTVDASVFALINRYNWPGNVRELHNAAERACNMAANGVISVSCFPTEICCPPMALNQVMTGNKAIKQGLLDYEIARIRALLATEGGNISRVAGILGIARSTLYRKIKRHSIH</sequence>
<dbReference type="Gene3D" id="3.40.50.300">
    <property type="entry name" value="P-loop containing nucleotide triphosphate hydrolases"/>
    <property type="match status" value="1"/>
</dbReference>
<name>A0A517DW85_9FIRM</name>
<dbReference type="OrthoDB" id="9803970at2"/>
<dbReference type="AlphaFoldDB" id="A0A517DW85"/>
<dbReference type="Proteomes" id="UP000320776">
    <property type="component" value="Chromosome"/>
</dbReference>
<dbReference type="FunFam" id="3.40.50.300:FF:000006">
    <property type="entry name" value="DNA-binding transcriptional regulator NtrC"/>
    <property type="match status" value="1"/>
</dbReference>
<dbReference type="InterPro" id="IPR002197">
    <property type="entry name" value="HTH_Fis"/>
</dbReference>
<dbReference type="CDD" id="cd00009">
    <property type="entry name" value="AAA"/>
    <property type="match status" value="1"/>
</dbReference>
<dbReference type="Pfam" id="PF02954">
    <property type="entry name" value="HTH_8"/>
    <property type="match status" value="1"/>
</dbReference>
<dbReference type="PROSITE" id="PS00676">
    <property type="entry name" value="SIGMA54_INTERACT_2"/>
    <property type="match status" value="1"/>
</dbReference>
<keyword evidence="8" id="KW-1185">Reference proteome</keyword>
<dbReference type="SUPFAM" id="SSF55785">
    <property type="entry name" value="PYP-like sensor domain (PAS domain)"/>
    <property type="match status" value="1"/>
</dbReference>
<dbReference type="InterPro" id="IPR027417">
    <property type="entry name" value="P-loop_NTPase"/>
</dbReference>
<dbReference type="InterPro" id="IPR003018">
    <property type="entry name" value="GAF"/>
</dbReference>
<dbReference type="CDD" id="cd00130">
    <property type="entry name" value="PAS"/>
    <property type="match status" value="1"/>
</dbReference>
<dbReference type="RefSeq" id="WP_144351085.1">
    <property type="nucleotide sequence ID" value="NZ_CP036259.1"/>
</dbReference>
<evidence type="ECO:0000256" key="5">
    <source>
        <dbReference type="ARBA" id="ARBA00023163"/>
    </source>
</evidence>
<dbReference type="InterPro" id="IPR035965">
    <property type="entry name" value="PAS-like_dom_sf"/>
</dbReference>
<evidence type="ECO:0000256" key="3">
    <source>
        <dbReference type="ARBA" id="ARBA00023015"/>
    </source>
</evidence>